<evidence type="ECO:0000313" key="1">
    <source>
        <dbReference type="EMBL" id="CAI9970039.1"/>
    </source>
</evidence>
<organism evidence="1">
    <name type="scientific">Hexamita inflata</name>
    <dbReference type="NCBI Taxonomy" id="28002"/>
    <lineage>
        <taxon>Eukaryota</taxon>
        <taxon>Metamonada</taxon>
        <taxon>Diplomonadida</taxon>
        <taxon>Hexamitidae</taxon>
        <taxon>Hexamitinae</taxon>
        <taxon>Hexamita</taxon>
    </lineage>
</organism>
<protein>
    <submittedName>
        <fullName evidence="1">Uncharacterized protein</fullName>
    </submittedName>
</protein>
<accession>A0AA86RCQ7</accession>
<reference evidence="2 3" key="2">
    <citation type="submission" date="2024-07" db="EMBL/GenBank/DDBJ databases">
        <authorList>
            <person name="Akdeniz Z."/>
        </authorList>
    </citation>
    <scope>NUCLEOTIDE SEQUENCE [LARGE SCALE GENOMIC DNA]</scope>
</reference>
<gene>
    <name evidence="1" type="ORF">HINF_LOCUS57684</name>
    <name evidence="2" type="ORF">HINF_LOCUS67261</name>
</gene>
<sequence length="1120" mass="120428">MNVNTFSLFGFSIDSQTITDSNINILIQFQVLTGALLCIICDVDVKKCSLILIAYGQQISGMIIEPKYSFIVQQSFIQQRIGSANSSGLTNVIKESLLTYIINQCKLTNYNLLQSNNNGYIASTILVNISLNITQFDVCADSTSRFGQNSVQISIIGSDSIKCDLCDNQSIVYGLCGEQIQYSENVNGMYQCVNPFEYIDNQCVCVAGYLLNNSKCINVVESLNTISSLISNSSNDQIKQLEQKVDIIENSITIIDQSILSNLTEIENRIMSFFSKSDYNLFVNTSILDKRVYQNLSSIKNEILMTQITADANLLTNTTVLDWRIFNNISQLQNIMNNFTLYYNDSLYKQQQTIEQQKNIINTLTQQMNCSSNSGYSMVNGSCIQVSCAISGQQSINGICQCVNIYSIVQAGSCVCPVNSQVVGIACVCSISGQIMQNGQCVCATTGAFVETNVCTCGVNSINISNTCSCPSGASLVNGVCTCVNTNAYISGNQCVCPMYSSLVGNTCTCPSNSKIVNNECICNLITGQIMNNGVCQCQTTGAFTSNSACTCGVNALNISNTCSCPTNSSLVNNVCTCDKIIGQSIINGTCQCPAGQSVVNDTCKQINYEINISTFKCSQELFTQQFDIQSITNQITASSNFSAGYVFSAVTLIQNAFVEISDNVYSTTIYPLFQSQSTFTNLKIQFGTQTFNSGSLLLSSSSISINQMNIISRPGSQITVNSAQQLNILTQSSNNANITNLLLNLSLSPSNGNITLINNINNVLNVSGYQVLGTYISTGTVAMIGLNLNSATVKVNLVSFKATAFNVGNCSSYLFGIAVTTNSIQINNFAVILGSSSNFQLLGSISTTAWNSNYYLFGGIIAFINGNSVLSANNVILDSYQQFSTSFVQYSGLIVGYNLILNSSITINNVCLQQNMISINTQFTWFGLIGMNYGNSSVQNMSVAFVVQSTYLTGFGIIGYQYFNSIYTEIVNLRTSVSVSSNNGNYVGSLFGVEQANNCSIQNASVVGGNISAVGSSLVGGFIGYQTYYNLTIMNSSIQQTNITGYSEVGGFIGRLASGQLHLSNSIIQSVRLSGSAVGIVVGYVSSGSVYISSSSSTQIYANNVLRSDCAVVSGSNGC</sequence>
<evidence type="ECO:0000313" key="2">
    <source>
        <dbReference type="EMBL" id="CAL6094002.1"/>
    </source>
</evidence>
<dbReference type="EMBL" id="CATOUU010001067">
    <property type="protein sequence ID" value="CAI9970039.1"/>
    <property type="molecule type" value="Genomic_DNA"/>
</dbReference>
<dbReference type="Proteomes" id="UP001642409">
    <property type="component" value="Unassembled WGS sequence"/>
</dbReference>
<dbReference type="AlphaFoldDB" id="A0AA86RCQ7"/>
<comment type="caution">
    <text evidence="1">The sequence shown here is derived from an EMBL/GenBank/DDBJ whole genome shotgun (WGS) entry which is preliminary data.</text>
</comment>
<proteinExistence type="predicted"/>
<reference evidence="1" key="1">
    <citation type="submission" date="2023-06" db="EMBL/GenBank/DDBJ databases">
        <authorList>
            <person name="Kurt Z."/>
        </authorList>
    </citation>
    <scope>NUCLEOTIDE SEQUENCE</scope>
</reference>
<dbReference type="EMBL" id="CAXDID020000462">
    <property type="protein sequence ID" value="CAL6094002.1"/>
    <property type="molecule type" value="Genomic_DNA"/>
</dbReference>
<name>A0AA86RCQ7_9EUKA</name>
<evidence type="ECO:0000313" key="3">
    <source>
        <dbReference type="Proteomes" id="UP001642409"/>
    </source>
</evidence>
<keyword evidence="3" id="KW-1185">Reference proteome</keyword>